<evidence type="ECO:0000259" key="3">
    <source>
        <dbReference type="Pfam" id="PF10079"/>
    </source>
</evidence>
<dbReference type="InterPro" id="IPR055399">
    <property type="entry name" value="CC_BshC"/>
</dbReference>
<feature type="domain" description="Bacillithiol biosynthesis BshC N-terminal Rossmann-like" evidence="3">
    <location>
        <begin position="1"/>
        <end position="375"/>
    </location>
</feature>
<proteinExistence type="inferred from homology"/>
<evidence type="ECO:0000259" key="4">
    <source>
        <dbReference type="Pfam" id="PF24850"/>
    </source>
</evidence>
<dbReference type="NCBIfam" id="TIGR03998">
    <property type="entry name" value="thiol_BshC"/>
    <property type="match status" value="1"/>
</dbReference>
<dbReference type="EMBL" id="JAGDYP010000010">
    <property type="protein sequence ID" value="MBO1884959.1"/>
    <property type="molecule type" value="Genomic_DNA"/>
</dbReference>
<dbReference type="Pfam" id="PF24850">
    <property type="entry name" value="CC_BshC"/>
    <property type="match status" value="1"/>
</dbReference>
<keyword evidence="6" id="KW-1185">Reference proteome</keyword>
<protein>
    <recommendedName>
        <fullName evidence="2">Putative cysteine ligase BshC</fullName>
        <ecNumber evidence="2">6.-.-.-</ecNumber>
    </recommendedName>
</protein>
<gene>
    <name evidence="2 5" type="primary">bshC</name>
    <name evidence="5" type="ORF">J4N46_11190</name>
</gene>
<keyword evidence="1 2" id="KW-0436">Ligase</keyword>
<organism evidence="5 6">
    <name type="scientific">Capnocytophaga bilenii</name>
    <dbReference type="NCBI Taxonomy" id="2819369"/>
    <lineage>
        <taxon>Bacteria</taxon>
        <taxon>Pseudomonadati</taxon>
        <taxon>Bacteroidota</taxon>
        <taxon>Flavobacteriia</taxon>
        <taxon>Flavobacteriales</taxon>
        <taxon>Flavobacteriaceae</taxon>
        <taxon>Capnocytophaga</taxon>
    </lineage>
</organism>
<evidence type="ECO:0000256" key="1">
    <source>
        <dbReference type="ARBA" id="ARBA00022598"/>
    </source>
</evidence>
<dbReference type="Pfam" id="PF10079">
    <property type="entry name" value="Rossmann-like_BshC"/>
    <property type="match status" value="1"/>
</dbReference>
<dbReference type="EC" id="6.-.-.-" evidence="2"/>
<evidence type="ECO:0000256" key="2">
    <source>
        <dbReference type="HAMAP-Rule" id="MF_01867"/>
    </source>
</evidence>
<evidence type="ECO:0000313" key="5">
    <source>
        <dbReference type="EMBL" id="MBO1884959.1"/>
    </source>
</evidence>
<dbReference type="PIRSF" id="PIRSF012535">
    <property type="entry name" value="UCP012535"/>
    <property type="match status" value="1"/>
</dbReference>
<name>A0ABS3Q1F8_9FLAO</name>
<dbReference type="RefSeq" id="WP_208059362.1">
    <property type="nucleotide sequence ID" value="NZ_JAGDYP010000010.1"/>
</dbReference>
<dbReference type="Proteomes" id="UP000681610">
    <property type="component" value="Unassembled WGS sequence"/>
</dbReference>
<comment type="caution">
    <text evidence="5">The sequence shown here is derived from an EMBL/GenBank/DDBJ whole genome shotgun (WGS) entry which is preliminary data.</text>
</comment>
<dbReference type="HAMAP" id="MF_01867">
    <property type="entry name" value="BshC"/>
    <property type="match status" value="1"/>
</dbReference>
<evidence type="ECO:0000313" key="6">
    <source>
        <dbReference type="Proteomes" id="UP000681610"/>
    </source>
</evidence>
<sequence>MITTYIPYHDIRFFSKLICDYIGEREEVQAFYHHFPKIEEFKLQIEEKKESFSKESREILVKSLQNQYSELKTSPKVLKNIVRLGDSNTFTVTTGHQLSLFTGHLYFIFKIISVINTTKQLSEAYPDCHFVPVYWMATEDHDFEEINHFHLSNRTLCWNSEQTGATGAFDTKELTAVFNTFSKAIGTSKDAETLKRLFENSYLKHGTLAEATRYLVNELFEDYGVVIIDGNDASLKQQLIPHIKNDLLHQTAHNEVNRTIAALQVVDKLYPVQVNPREINVFYLAKGLRERIVRTEEGFEVHNTAIKFTEEALLKELQAHPERFSPNVILRPLYQEVILPNLAYIGGGGEIAYWLELKGFFEKENVPFPMLMLRNSAMLVSERQLEKIKKLSLSLTDVFLKPEDLKNLKVKQLSEFPIDFSPQKETLKAQFAHLYTLAERTDITFKNAVKAQEVRQLKGLEKLEARLLKAQKRKYDVQLEQIVVLQSELFPNNILQERFSNFTDFYLVKGEQLISELVNDFNPFDFRFVVIQY</sequence>
<dbReference type="InterPro" id="IPR011199">
    <property type="entry name" value="Bacillithiol_biosynth_BshC"/>
</dbReference>
<comment type="similarity">
    <text evidence="2">Belongs to the BshC family.</text>
</comment>
<reference evidence="5 6" key="1">
    <citation type="submission" date="2021-03" db="EMBL/GenBank/DDBJ databases">
        <title>Isolation and description of Capnocytophaga bilenii sp. nov., a novel Capnocytophaga species, isolated from a gingivitis subject.</title>
        <authorList>
            <person name="Antezack A."/>
            <person name="Monnet-Corti V."/>
            <person name="La Scola B."/>
        </authorList>
    </citation>
    <scope>NUCLEOTIDE SEQUENCE [LARGE SCALE GENOMIC DNA]</scope>
    <source>
        <strain evidence="5 6">Marseille-Q4570</strain>
    </source>
</reference>
<accession>A0ABS3Q1F8</accession>
<feature type="domain" description="Bacillithiol biosynthesis BshC C-terminal coiled-coil" evidence="4">
    <location>
        <begin position="377"/>
        <end position="532"/>
    </location>
</feature>
<dbReference type="InterPro" id="IPR055398">
    <property type="entry name" value="Rossmann-like_BshC"/>
</dbReference>